<dbReference type="PANTHER" id="PTHR23310:SF77">
    <property type="entry name" value="LD25952P"/>
    <property type="match status" value="1"/>
</dbReference>
<keyword evidence="5" id="KW-1185">Reference proteome</keyword>
<sequence length="254" mass="28919">MDYAFPEKYIKVAHFFDHEFGDIEASTQLDNKQKLVLYALRQQAEHGPCTDGAPSMWWTRERLKYDAWKQLGDMSKYEAMVNFVKVLEELLGGTVNWVKKCEALEDNADAGEKCATKLQRGEKPPVTVADTWDEDLRAHSEPTEQNVGYLASQVMHLRRELHQLRLSKAEQTKRDSVALRLVPPPIKTLTAKMTSPRQVPLLPPGRPIAKISSSPPTLRYSPNRMTEASLKSSRLPSSAPRKREMGWAEWFGLN</sequence>
<feature type="domain" description="ACB" evidence="3">
    <location>
        <begin position="1"/>
        <end position="96"/>
    </location>
</feature>
<dbReference type="AlphaFoldDB" id="A0A422PLH5"/>
<protein>
    <recommendedName>
        <fullName evidence="3">ACB domain-containing protein</fullName>
    </recommendedName>
</protein>
<evidence type="ECO:0000313" key="4">
    <source>
        <dbReference type="EMBL" id="RNF18548.1"/>
    </source>
</evidence>
<organism evidence="4 5">
    <name type="scientific">Trypanosoma conorhini</name>
    <dbReference type="NCBI Taxonomy" id="83891"/>
    <lineage>
        <taxon>Eukaryota</taxon>
        <taxon>Discoba</taxon>
        <taxon>Euglenozoa</taxon>
        <taxon>Kinetoplastea</taxon>
        <taxon>Metakinetoplastina</taxon>
        <taxon>Trypanosomatida</taxon>
        <taxon>Trypanosomatidae</taxon>
        <taxon>Trypanosoma</taxon>
    </lineage>
</organism>
<dbReference type="PROSITE" id="PS51228">
    <property type="entry name" value="ACB_2"/>
    <property type="match status" value="1"/>
</dbReference>
<evidence type="ECO:0000313" key="5">
    <source>
        <dbReference type="Proteomes" id="UP000284403"/>
    </source>
</evidence>
<dbReference type="Pfam" id="PF00887">
    <property type="entry name" value="ACBP"/>
    <property type="match status" value="1"/>
</dbReference>
<dbReference type="PANTHER" id="PTHR23310">
    <property type="entry name" value="ACYL-COA-BINDING PROTEIN, ACBP"/>
    <property type="match status" value="1"/>
</dbReference>
<dbReference type="InterPro" id="IPR014352">
    <property type="entry name" value="FERM/acyl-CoA-bd_prot_sf"/>
</dbReference>
<gene>
    <name evidence="4" type="ORF">Tco025E_04422</name>
</gene>
<accession>A0A422PLH5</accession>
<dbReference type="SUPFAM" id="SSF47027">
    <property type="entry name" value="Acyl-CoA binding protein"/>
    <property type="match status" value="1"/>
</dbReference>
<dbReference type="Gene3D" id="1.20.80.10">
    <property type="match status" value="1"/>
</dbReference>
<dbReference type="GO" id="GO:0006631">
    <property type="term" value="P:fatty acid metabolic process"/>
    <property type="evidence" value="ECO:0007669"/>
    <property type="project" value="TreeGrafter"/>
</dbReference>
<reference evidence="4 5" key="1">
    <citation type="journal article" date="2018" name="BMC Genomics">
        <title>Genomic comparison of Trypanosoma conorhini and Trypanosoma rangeli to Trypanosoma cruzi strains of high and low virulence.</title>
        <authorList>
            <person name="Bradwell K.R."/>
            <person name="Koparde V.N."/>
            <person name="Matveyev A.V."/>
            <person name="Serrano M.G."/>
            <person name="Alves J.M."/>
            <person name="Parikh H."/>
            <person name="Huang B."/>
            <person name="Lee V."/>
            <person name="Espinosa-Alvarez O."/>
            <person name="Ortiz P.A."/>
            <person name="Costa-Martins A.G."/>
            <person name="Teixeira M.M."/>
            <person name="Buck G.A."/>
        </authorList>
    </citation>
    <scope>NUCLEOTIDE SEQUENCE [LARGE SCALE GENOMIC DNA]</scope>
    <source>
        <strain evidence="4 5">025E</strain>
    </source>
</reference>
<evidence type="ECO:0000256" key="1">
    <source>
        <dbReference type="ARBA" id="ARBA00023121"/>
    </source>
</evidence>
<keyword evidence="1" id="KW-0446">Lipid-binding</keyword>
<dbReference type="Proteomes" id="UP000284403">
    <property type="component" value="Unassembled WGS sequence"/>
</dbReference>
<name>A0A422PLH5_9TRYP</name>
<dbReference type="OrthoDB" id="346910at2759"/>
<dbReference type="EMBL" id="MKKU01000228">
    <property type="protein sequence ID" value="RNF18548.1"/>
    <property type="molecule type" value="Genomic_DNA"/>
</dbReference>
<dbReference type="GO" id="GO:0005737">
    <property type="term" value="C:cytoplasm"/>
    <property type="evidence" value="ECO:0007669"/>
    <property type="project" value="TreeGrafter"/>
</dbReference>
<dbReference type="InterPro" id="IPR035984">
    <property type="entry name" value="Acyl-CoA-binding_sf"/>
</dbReference>
<evidence type="ECO:0000259" key="3">
    <source>
        <dbReference type="PROSITE" id="PS51228"/>
    </source>
</evidence>
<dbReference type="InterPro" id="IPR000582">
    <property type="entry name" value="Acyl-CoA-binding_protein"/>
</dbReference>
<feature type="region of interest" description="Disordered" evidence="2">
    <location>
        <begin position="196"/>
        <end position="238"/>
    </location>
</feature>
<dbReference type="RefSeq" id="XP_029228529.1">
    <property type="nucleotide sequence ID" value="XM_029371332.1"/>
</dbReference>
<evidence type="ECO:0000256" key="2">
    <source>
        <dbReference type="SAM" id="MobiDB-lite"/>
    </source>
</evidence>
<dbReference type="GO" id="GO:0000062">
    <property type="term" value="F:fatty-acyl-CoA binding"/>
    <property type="evidence" value="ECO:0007669"/>
    <property type="project" value="InterPro"/>
</dbReference>
<feature type="compositionally biased region" description="Polar residues" evidence="2">
    <location>
        <begin position="223"/>
        <end position="236"/>
    </location>
</feature>
<comment type="caution">
    <text evidence="4">The sequence shown here is derived from an EMBL/GenBank/DDBJ whole genome shotgun (WGS) entry which is preliminary data.</text>
</comment>
<proteinExistence type="predicted"/>
<dbReference type="GeneID" id="40318033"/>